<evidence type="ECO:0000256" key="1">
    <source>
        <dbReference type="SAM" id="MobiDB-lite"/>
    </source>
</evidence>
<evidence type="ECO:0008006" key="4">
    <source>
        <dbReference type="Google" id="ProtNLM"/>
    </source>
</evidence>
<keyword evidence="3" id="KW-1185">Reference proteome</keyword>
<feature type="compositionally biased region" description="Acidic residues" evidence="1">
    <location>
        <begin position="72"/>
        <end position="81"/>
    </location>
</feature>
<proteinExistence type="predicted"/>
<reference evidence="2" key="1">
    <citation type="submission" date="2023-10" db="EMBL/GenBank/DDBJ databases">
        <authorList>
            <person name="Chen Y."/>
            <person name="Shah S."/>
            <person name="Dougan E. K."/>
            <person name="Thang M."/>
            <person name="Chan C."/>
        </authorList>
    </citation>
    <scope>NUCLEOTIDE SEQUENCE [LARGE SCALE GENOMIC DNA]</scope>
</reference>
<accession>A0ABN9T611</accession>
<name>A0ABN9T611_9DINO</name>
<feature type="non-terminal residue" evidence="2">
    <location>
        <position position="237"/>
    </location>
</feature>
<comment type="caution">
    <text evidence="2">The sequence shown here is derived from an EMBL/GenBank/DDBJ whole genome shotgun (WGS) entry which is preliminary data.</text>
</comment>
<dbReference type="Proteomes" id="UP001189429">
    <property type="component" value="Unassembled WGS sequence"/>
</dbReference>
<feature type="non-terminal residue" evidence="2">
    <location>
        <position position="1"/>
    </location>
</feature>
<evidence type="ECO:0000313" key="3">
    <source>
        <dbReference type="Proteomes" id="UP001189429"/>
    </source>
</evidence>
<gene>
    <name evidence="2" type="ORF">PCOR1329_LOCUS35740</name>
</gene>
<evidence type="ECO:0000313" key="2">
    <source>
        <dbReference type="EMBL" id="CAK0840259.1"/>
    </source>
</evidence>
<protein>
    <recommendedName>
        <fullName evidence="4">Peroxisomal membrane protein PEX16</fullName>
    </recommendedName>
</protein>
<dbReference type="EMBL" id="CAUYUJ010014364">
    <property type="protein sequence ID" value="CAK0840259.1"/>
    <property type="molecule type" value="Genomic_DNA"/>
</dbReference>
<feature type="region of interest" description="Disordered" evidence="1">
    <location>
        <begin position="55"/>
        <end position="81"/>
    </location>
</feature>
<organism evidence="2 3">
    <name type="scientific">Prorocentrum cordatum</name>
    <dbReference type="NCBI Taxonomy" id="2364126"/>
    <lineage>
        <taxon>Eukaryota</taxon>
        <taxon>Sar</taxon>
        <taxon>Alveolata</taxon>
        <taxon>Dinophyceae</taxon>
        <taxon>Prorocentrales</taxon>
        <taxon>Prorocentraceae</taxon>
        <taxon>Prorocentrum</taxon>
    </lineage>
</organism>
<sequence length="237" mass="25214">ALLRETAHEAHFWRRRAEALADELELTPAAQYTAAALGARAVAAAIATATCAAGGAPRQAPRSSDSAHGSEESCETAEDEQLPQLAAEACVQAAEVPQVMAQGTTVEVPTALQVEQPAEASQAPLAETQAARPEFPHIGREVPPVRIVEVPQAQERIVEVLFALQAEQPVAVPQEPPAWLVEFAEQAVEAPMVHIVECVIELRPEVRRQLHPGAWQRAGVALAALLGLLLRLAEAAE</sequence>